<proteinExistence type="inferred from homology"/>
<dbReference type="Gene3D" id="3.40.50.150">
    <property type="entry name" value="Vaccinia Virus protein VP39"/>
    <property type="match status" value="1"/>
</dbReference>
<dbReference type="STRING" id="400682.A0A1X7VKL9"/>
<evidence type="ECO:0000256" key="1">
    <source>
        <dbReference type="ARBA" id="ARBA00001966"/>
    </source>
</evidence>
<dbReference type="PANTHER" id="PTHR13273">
    <property type="entry name" value="ANAMORSIN"/>
    <property type="match status" value="1"/>
</dbReference>
<keyword evidence="5 10" id="KW-0001">2Fe-2S</keyword>
<comment type="cofactor">
    <cofactor evidence="10">
        <name>[2Fe-2S] cluster</name>
        <dbReference type="ChEBI" id="CHEBI:190135"/>
    </cofactor>
</comment>
<sequence>MERRKVLVLWHEGCTPASLQPVLTSIREEWAERDGGADIMLEHVDRLKSAEYSVSTFDYALLGSIPPTVYVHGSDLLEEVSRVLKTSAGISIKEPIVKDGCSSSSFRTFSQLSLSLRLAGFIEPLKVSSTPPSDEAGLIDELSKTGINVDNVLIATVQAKKPSYQLGASAPINLGGTSNYTAPLRPGPSRNNESAKIWTLAANDMLDDDVDLMDSDTLLNEEDFLRPDPSSLKSSCGPSSGKRKACKNCSCGLADELLDPSKPAVKKTVTSSCGSCYLGDAFRCASCPYLGMPAFKPGQEIKLSDRQLNVDQ</sequence>
<dbReference type="Pfam" id="PF20922">
    <property type="entry name" value="Anamorsin_N"/>
    <property type="match status" value="1"/>
</dbReference>
<evidence type="ECO:0000256" key="9">
    <source>
        <dbReference type="ARBA" id="ARBA00023128"/>
    </source>
</evidence>
<evidence type="ECO:0000256" key="10">
    <source>
        <dbReference type="HAMAP-Rule" id="MF_03115"/>
    </source>
</evidence>
<comment type="domain">
    <text evidence="10">The C-terminal domain binds 2 Fe-S clusters but is otherwise mostly in an intrinsically disordered conformation.</text>
</comment>
<feature type="region of interest" description="Fe-S binding site B" evidence="10">
    <location>
        <begin position="273"/>
        <end position="287"/>
    </location>
</feature>
<comment type="subunit">
    <text evidence="10">Monomer.</text>
</comment>
<keyword evidence="7 10" id="KW-0408">Iron</keyword>
<feature type="binding site" evidence="10">
    <location>
        <position position="236"/>
    </location>
    <ligand>
        <name>[2Fe-2S] cluster</name>
        <dbReference type="ChEBI" id="CHEBI:190135"/>
    </ligand>
</feature>
<evidence type="ECO:0000313" key="15">
    <source>
        <dbReference type="Proteomes" id="UP000007879"/>
    </source>
</evidence>
<feature type="binding site" evidence="10">
    <location>
        <position position="284"/>
    </location>
    <ligand>
        <name>[4Fe-4S] cluster</name>
        <dbReference type="ChEBI" id="CHEBI:49883"/>
    </ligand>
</feature>
<reference evidence="15" key="1">
    <citation type="journal article" date="2010" name="Nature">
        <title>The Amphimedon queenslandica genome and the evolution of animal complexity.</title>
        <authorList>
            <person name="Srivastava M."/>
            <person name="Simakov O."/>
            <person name="Chapman J."/>
            <person name="Fahey B."/>
            <person name="Gauthier M.E."/>
            <person name="Mitros T."/>
            <person name="Richards G.S."/>
            <person name="Conaco C."/>
            <person name="Dacre M."/>
            <person name="Hellsten U."/>
            <person name="Larroux C."/>
            <person name="Putnam N.H."/>
            <person name="Stanke M."/>
            <person name="Adamska M."/>
            <person name="Darling A."/>
            <person name="Degnan S.M."/>
            <person name="Oakley T.H."/>
            <person name="Plachetzki D.C."/>
            <person name="Zhai Y."/>
            <person name="Adamski M."/>
            <person name="Calcino A."/>
            <person name="Cummins S.F."/>
            <person name="Goodstein D.M."/>
            <person name="Harris C."/>
            <person name="Jackson D.J."/>
            <person name="Leys S.P."/>
            <person name="Shu S."/>
            <person name="Woodcroft B.J."/>
            <person name="Vervoort M."/>
            <person name="Kosik K.S."/>
            <person name="Manning G."/>
            <person name="Degnan B.M."/>
            <person name="Rokhsar D.S."/>
        </authorList>
    </citation>
    <scope>NUCLEOTIDE SEQUENCE [LARGE SCALE GENOMIC DNA]</scope>
</reference>
<dbReference type="InParanoid" id="A0A1X7VKL9"/>
<dbReference type="eggNOG" id="KOG4020">
    <property type="taxonomic scope" value="Eukaryota"/>
</dbReference>
<evidence type="ECO:0000256" key="4">
    <source>
        <dbReference type="ARBA" id="ARBA00022490"/>
    </source>
</evidence>
<comment type="similarity">
    <text evidence="2 10">Belongs to the anamorsin family.</text>
</comment>
<keyword evidence="4 10" id="KW-0963">Cytoplasm</keyword>
<dbReference type="GO" id="GO:0046872">
    <property type="term" value="F:metal ion binding"/>
    <property type="evidence" value="ECO:0007669"/>
    <property type="project" value="UniProtKB-KW"/>
</dbReference>
<dbReference type="OrthoDB" id="311633at2759"/>
<dbReference type="EnsemblMetazoa" id="XM_003383822.3">
    <property type="protein sequence ID" value="XP_003383870.1"/>
    <property type="gene ID" value="LOC100640608"/>
</dbReference>
<feature type="binding site" evidence="10">
    <location>
        <position position="249"/>
    </location>
    <ligand>
        <name>[2Fe-2S] cluster</name>
        <dbReference type="ChEBI" id="CHEBI:190135"/>
    </ligand>
</feature>
<accession>A0A1X7VKL9</accession>
<keyword evidence="15" id="KW-1185">Reference proteome</keyword>
<keyword evidence="9 10" id="KW-0496">Mitochondrion</keyword>
<dbReference type="OMA" id="IHTPMIL"/>
<comment type="subcellular location">
    <subcellularLocation>
        <location evidence="10">Cytoplasm</location>
    </subcellularLocation>
    <subcellularLocation>
        <location evidence="10">Mitochondrion intermembrane space</location>
    </subcellularLocation>
</comment>
<dbReference type="InterPro" id="IPR007785">
    <property type="entry name" value="Anamorsin"/>
</dbReference>
<dbReference type="InterPro" id="IPR046408">
    <property type="entry name" value="CIAPIN1"/>
</dbReference>
<evidence type="ECO:0000313" key="14">
    <source>
        <dbReference type="EnsemblMetazoa" id="Aqu2.1.40926_001"/>
    </source>
</evidence>
<dbReference type="GO" id="GO:0051539">
    <property type="term" value="F:4 iron, 4 sulfur cluster binding"/>
    <property type="evidence" value="ECO:0007669"/>
    <property type="project" value="UniProtKB-KW"/>
</dbReference>
<feature type="binding site" evidence="10">
    <location>
        <position position="251"/>
    </location>
    <ligand>
        <name>[2Fe-2S] cluster</name>
        <dbReference type="ChEBI" id="CHEBI:190135"/>
    </ligand>
</feature>
<evidence type="ECO:0000259" key="13">
    <source>
        <dbReference type="Pfam" id="PF20922"/>
    </source>
</evidence>
<keyword evidence="8 10" id="KW-0411">Iron-sulfur</keyword>
<feature type="domain" description="Anamorsin C-terminal" evidence="12">
    <location>
        <begin position="267"/>
        <end position="303"/>
    </location>
</feature>
<dbReference type="Proteomes" id="UP000007879">
    <property type="component" value="Unassembled WGS sequence"/>
</dbReference>
<dbReference type="GO" id="GO:0005758">
    <property type="term" value="C:mitochondrial intermembrane space"/>
    <property type="evidence" value="ECO:0007669"/>
    <property type="project" value="UniProtKB-SubCell"/>
</dbReference>
<name>A0A1X7VKL9_AMPQE</name>
<comment type="function">
    <text evidence="10">Component of the cytosolic iron-sulfur (Fe-S) protein assembly (CIA) machinery. Required for the maturation of extramitochondrial Fe-S proteins. Part of an electron transfer chain functioning in an early step of cytosolic Fe-S biogenesis, facilitating the de novo assembly of a [4Fe-4S] cluster on the cytosolic Fe-S scaffold complex. Electrons are transferred from NADPH via a FAD- and FMN-containing diflavin oxidoreductase. Together with the diflavin oxidoreductase, also required for the assembly of the diferric tyrosyl radical cofactor of ribonucleotide reductase (RNR), probably by providing electrons for reduction during radical cofactor maturation in the catalytic small subunit.</text>
</comment>
<evidence type="ECO:0000256" key="2">
    <source>
        <dbReference type="ARBA" id="ARBA00008169"/>
    </source>
</evidence>
<evidence type="ECO:0000256" key="5">
    <source>
        <dbReference type="ARBA" id="ARBA00022714"/>
    </source>
</evidence>
<evidence type="ECO:0000256" key="6">
    <source>
        <dbReference type="ARBA" id="ARBA00022723"/>
    </source>
</evidence>
<dbReference type="InterPro" id="IPR049011">
    <property type="entry name" value="Anamorsin_N_metazoan"/>
</dbReference>
<feature type="short sequence motif" description="Cx2C motif 1" evidence="10">
    <location>
        <begin position="273"/>
        <end position="276"/>
    </location>
</feature>
<evidence type="ECO:0000256" key="7">
    <source>
        <dbReference type="ARBA" id="ARBA00023004"/>
    </source>
</evidence>
<feature type="short sequence motif" description="Cx2C motif 2" evidence="10">
    <location>
        <begin position="284"/>
        <end position="287"/>
    </location>
</feature>
<feature type="domain" description="Anamorsin N-terminal" evidence="13">
    <location>
        <begin position="5"/>
        <end position="169"/>
    </location>
</feature>
<feature type="binding site" evidence="10">
    <location>
        <position position="276"/>
    </location>
    <ligand>
        <name>[4Fe-4S] cluster</name>
        <dbReference type="ChEBI" id="CHEBI:49883"/>
    </ligand>
</feature>
<comment type="domain">
    <text evidence="10">The twin Cx2C motifs are involved in the recognition by the mitochondrial MIA40-ERV1 disulfide relay system. The formation of 2 disulfide bonds in the Cx2C motifs through dithiol/disulfide exchange reactions effectively traps the protein in the mitochondrial intermembrane space.</text>
</comment>
<dbReference type="GO" id="GO:0009055">
    <property type="term" value="F:electron transfer activity"/>
    <property type="evidence" value="ECO:0007669"/>
    <property type="project" value="UniProtKB-UniRule"/>
</dbReference>
<dbReference type="PANTHER" id="PTHR13273:SF14">
    <property type="entry name" value="ANAMORSIN"/>
    <property type="match status" value="1"/>
</dbReference>
<dbReference type="KEGG" id="aqu:100640608"/>
<dbReference type="Pfam" id="PF05093">
    <property type="entry name" value="CIAPIN1"/>
    <property type="match status" value="1"/>
</dbReference>
<comment type="cofactor">
    <cofactor evidence="1 10">
        <name>[4Fe-4S] cluster</name>
        <dbReference type="ChEBI" id="CHEBI:49883"/>
    </cofactor>
</comment>
<dbReference type="AlphaFoldDB" id="A0A1X7VKL9"/>
<comment type="caution">
    <text evidence="10">Lacks conserved residue(s) required for the propagation of feature annotation.</text>
</comment>
<evidence type="ECO:0000256" key="3">
    <source>
        <dbReference type="ARBA" id="ARBA00022485"/>
    </source>
</evidence>
<dbReference type="InterPro" id="IPR029063">
    <property type="entry name" value="SAM-dependent_MTases_sf"/>
</dbReference>
<dbReference type="EnsemblMetazoa" id="Aqu2.1.40926_001">
    <property type="protein sequence ID" value="Aqu2.1.40926_001"/>
    <property type="gene ID" value="Aqu2.1.40926"/>
</dbReference>
<evidence type="ECO:0000256" key="8">
    <source>
        <dbReference type="ARBA" id="ARBA00023014"/>
    </source>
</evidence>
<reference evidence="14" key="2">
    <citation type="submission" date="2017-05" db="UniProtKB">
        <authorList>
            <consortium name="EnsemblMetazoa"/>
        </authorList>
    </citation>
    <scope>IDENTIFICATION</scope>
</reference>
<dbReference type="HAMAP" id="MF_03115">
    <property type="entry name" value="Anamorsin"/>
    <property type="match status" value="1"/>
</dbReference>
<keyword evidence="6 10" id="KW-0479">Metal-binding</keyword>
<evidence type="ECO:0000256" key="11">
    <source>
        <dbReference type="SAM" id="MobiDB-lite"/>
    </source>
</evidence>
<feature type="binding site" evidence="10">
    <location>
        <position position="246"/>
    </location>
    <ligand>
        <name>[2Fe-2S] cluster</name>
        <dbReference type="ChEBI" id="CHEBI:190135"/>
    </ligand>
</feature>
<dbReference type="GO" id="GO:0016226">
    <property type="term" value="P:iron-sulfur cluster assembly"/>
    <property type="evidence" value="ECO:0007669"/>
    <property type="project" value="UniProtKB-UniRule"/>
</dbReference>
<evidence type="ECO:0000259" key="12">
    <source>
        <dbReference type="Pfam" id="PF05093"/>
    </source>
</evidence>
<feature type="binding site" evidence="10">
    <location>
        <position position="287"/>
    </location>
    <ligand>
        <name>[4Fe-4S] cluster</name>
        <dbReference type="ChEBI" id="CHEBI:49883"/>
    </ligand>
</feature>
<feature type="region of interest" description="Disordered" evidence="11">
    <location>
        <begin position="221"/>
        <end position="243"/>
    </location>
</feature>
<dbReference type="FunCoup" id="A0A1X7VKL9">
    <property type="interactions" value="821"/>
</dbReference>
<comment type="domain">
    <text evidence="10">The N-terminal domain has structural similarity with S-adenosyl-L-methionine-dependent methyltransferases, but does not bind S-adenosyl-L-methionine. It is required for correct assembly of the 2 Fe-S clusters.</text>
</comment>
<protein>
    <recommendedName>
        <fullName evidence="10">Anamorsin homolog</fullName>
    </recommendedName>
    <alternativeName>
        <fullName evidence="10">Fe-S cluster assembly protein DRE2 homolog</fullName>
    </alternativeName>
</protein>
<gene>
    <name evidence="14" type="primary">100640608</name>
</gene>
<feature type="compositionally biased region" description="Low complexity" evidence="11">
    <location>
        <begin position="229"/>
        <end position="240"/>
    </location>
</feature>
<keyword evidence="3 10" id="KW-0004">4Fe-4S</keyword>
<dbReference type="GO" id="GO:0051537">
    <property type="term" value="F:2 iron, 2 sulfur cluster binding"/>
    <property type="evidence" value="ECO:0007669"/>
    <property type="project" value="UniProtKB-UniRule"/>
</dbReference>
<organism evidence="14">
    <name type="scientific">Amphimedon queenslandica</name>
    <name type="common">Sponge</name>
    <dbReference type="NCBI Taxonomy" id="400682"/>
    <lineage>
        <taxon>Eukaryota</taxon>
        <taxon>Metazoa</taxon>
        <taxon>Porifera</taxon>
        <taxon>Demospongiae</taxon>
        <taxon>Heteroscleromorpha</taxon>
        <taxon>Haplosclerida</taxon>
        <taxon>Niphatidae</taxon>
        <taxon>Amphimedon</taxon>
    </lineage>
</organism>
<feature type="binding site" evidence="10">
    <location>
        <position position="273"/>
    </location>
    <ligand>
        <name>[4Fe-4S] cluster</name>
        <dbReference type="ChEBI" id="CHEBI:49883"/>
    </ligand>
</feature>